<dbReference type="PANTHER" id="PTHR38784:SF1">
    <property type="entry name" value="SUCROSE PHOSPHORYLASE"/>
    <property type="match status" value="1"/>
</dbReference>
<dbReference type="InterPro" id="IPR016377">
    <property type="entry name" value="Sucrose_GGa_phosphorylase-rel"/>
</dbReference>
<proteinExistence type="inferred from homology"/>
<reference evidence="7 8" key="1">
    <citation type="submission" date="2017-06" db="EMBL/GenBank/DDBJ databases">
        <authorList>
            <person name="Kim H.J."/>
            <person name="Triplett B.A."/>
        </authorList>
    </citation>
    <scope>NUCLEOTIDE SEQUENCE [LARGE SCALE GENOMIC DNA]</scope>
    <source>
        <strain evidence="7 8">DSM 19307</strain>
    </source>
</reference>
<evidence type="ECO:0000313" key="8">
    <source>
        <dbReference type="Proteomes" id="UP000198393"/>
    </source>
</evidence>
<evidence type="ECO:0000259" key="6">
    <source>
        <dbReference type="SMART" id="SM00642"/>
    </source>
</evidence>
<comment type="similarity">
    <text evidence="1">Belongs to the glycosyl hydrolase 13 family. Sucrose phosphorylase subfamily.</text>
</comment>
<gene>
    <name evidence="7" type="ORF">SAMN05421640_1025</name>
</gene>
<keyword evidence="2" id="KW-0328">Glycosyltransferase</keyword>
<dbReference type="SMART" id="SM00642">
    <property type="entry name" value="Aamy"/>
    <property type="match status" value="1"/>
</dbReference>
<dbReference type="Proteomes" id="UP000198393">
    <property type="component" value="Unassembled WGS sequence"/>
</dbReference>
<dbReference type="InterPro" id="IPR006047">
    <property type="entry name" value="GH13_cat_dom"/>
</dbReference>
<feature type="active site" description="Proton donor" evidence="4">
    <location>
        <position position="233"/>
    </location>
</feature>
<name>A0A239GX97_EKHLU</name>
<dbReference type="GO" id="GO:0004645">
    <property type="term" value="F:1,4-alpha-oligoglucan phosphorylase activity"/>
    <property type="evidence" value="ECO:0007669"/>
    <property type="project" value="InterPro"/>
</dbReference>
<keyword evidence="8" id="KW-1185">Reference proteome</keyword>
<dbReference type="InterPro" id="IPR017853">
    <property type="entry name" value="GH"/>
</dbReference>
<dbReference type="NCBIfam" id="TIGR03852">
    <property type="entry name" value="sucrose_gtfA"/>
    <property type="match status" value="1"/>
</dbReference>
<evidence type="ECO:0000256" key="4">
    <source>
        <dbReference type="PIRSR" id="PIRSR003059-1"/>
    </source>
</evidence>
<evidence type="ECO:0000256" key="5">
    <source>
        <dbReference type="PIRSR" id="PIRSR003059-2"/>
    </source>
</evidence>
<evidence type="ECO:0000313" key="7">
    <source>
        <dbReference type="EMBL" id="SNS73123.1"/>
    </source>
</evidence>
<accession>A0A239GX97</accession>
<dbReference type="OrthoDB" id="9805159at2"/>
<evidence type="ECO:0000256" key="1">
    <source>
        <dbReference type="ARBA" id="ARBA00008452"/>
    </source>
</evidence>
<dbReference type="GO" id="GO:0005975">
    <property type="term" value="P:carbohydrate metabolic process"/>
    <property type="evidence" value="ECO:0007669"/>
    <property type="project" value="InterPro"/>
</dbReference>
<dbReference type="AlphaFoldDB" id="A0A239GX97"/>
<sequence length="494" mass="56465">MNNKVQLITYADRFGDGDIASLHRLVKQELSDVVKGIHLLPFFFPIDGADAGYDPHDNRVVDARLGSWNDVQNLSNDFPTIVDLIINHVSDKSKEFQDVLEKGSKSEYFELFLTKDKVFGGLPNEEDIDKIYRPRPNRPFSLRRLESGEHIEFWTTFSHKQIDVDMYSEQGQEYVNSVLEVFAENGIKTIRLDAVGYAIKKAGTSCFMIPETYSFIEKVVEKAHKHGIEVLVEIHAHYDEQIKIAKYTDYVYDFALPPLVLHSIISQNFDRLKHWWSISPRNCITVLDTHDGIGVMDVASNGNKEGLLSNEELDKLVETIHENSKGQSQKATGAAASNLDLYQVNCTYYDALARDDRKYLVARAIQLFSPGIPQIYYMGLLAGTNDMDLLSNTNVGRDINRSYYSSDEVRERLRQPVAKALFRLIKFRNEHPSFQGEFQLEESDSEVLHVSWKHGKFISELKVDLHNGIFSISYEDGNNTEFLNFQEIEAKSDV</sequence>
<dbReference type="PANTHER" id="PTHR38784">
    <property type="entry name" value="SUCROSE PHOSPHORYLASE"/>
    <property type="match status" value="1"/>
</dbReference>
<protein>
    <submittedName>
        <fullName evidence="7">Sucrose phosphorylase</fullName>
    </submittedName>
</protein>
<dbReference type="Gene3D" id="3.20.20.80">
    <property type="entry name" value="Glycosidases"/>
    <property type="match status" value="1"/>
</dbReference>
<dbReference type="PIRSF" id="PIRSF003059">
    <property type="entry name" value="Sucrose_phosphorylase"/>
    <property type="match status" value="1"/>
</dbReference>
<dbReference type="RefSeq" id="WP_089355790.1">
    <property type="nucleotide sequence ID" value="NZ_FZPD01000002.1"/>
</dbReference>
<evidence type="ECO:0000256" key="2">
    <source>
        <dbReference type="ARBA" id="ARBA00022676"/>
    </source>
</evidence>
<keyword evidence="3" id="KW-0808">Transferase</keyword>
<feature type="binding site" evidence="5">
    <location>
        <position position="397"/>
    </location>
    <ligand>
        <name>substrate</name>
    </ligand>
</feature>
<dbReference type="SUPFAM" id="SSF51445">
    <property type="entry name" value="(Trans)glycosidases"/>
    <property type="match status" value="1"/>
</dbReference>
<feature type="domain" description="Glycosyl hydrolase family 13 catalytic" evidence="6">
    <location>
        <begin position="8"/>
        <end position="428"/>
    </location>
</feature>
<dbReference type="Pfam" id="PF00128">
    <property type="entry name" value="Alpha-amylase"/>
    <property type="match status" value="1"/>
</dbReference>
<feature type="binding site" evidence="5">
    <location>
        <begin position="290"/>
        <end position="291"/>
    </location>
    <ligand>
        <name>substrate</name>
    </ligand>
</feature>
<feature type="active site" description="Nucleophile" evidence="4">
    <location>
        <position position="193"/>
    </location>
</feature>
<dbReference type="InterPro" id="IPR045857">
    <property type="entry name" value="O16G_dom_2"/>
</dbReference>
<dbReference type="InterPro" id="IPR022527">
    <property type="entry name" value="Sucrose_phospho"/>
</dbReference>
<feature type="binding site" evidence="5">
    <location>
        <begin position="340"/>
        <end position="343"/>
    </location>
    <ligand>
        <name>substrate</name>
    </ligand>
</feature>
<dbReference type="Gene3D" id="3.90.400.10">
    <property type="entry name" value="Oligo-1,6-glucosidase, Domain 2"/>
    <property type="match status" value="1"/>
</dbReference>
<feature type="binding site" evidence="5">
    <location>
        <position position="50"/>
    </location>
    <ligand>
        <name>substrate</name>
    </ligand>
</feature>
<dbReference type="EMBL" id="FZPD01000002">
    <property type="protein sequence ID" value="SNS73123.1"/>
    <property type="molecule type" value="Genomic_DNA"/>
</dbReference>
<organism evidence="7 8">
    <name type="scientific">Ekhidna lutea</name>
    <dbReference type="NCBI Taxonomy" id="447679"/>
    <lineage>
        <taxon>Bacteria</taxon>
        <taxon>Pseudomonadati</taxon>
        <taxon>Bacteroidota</taxon>
        <taxon>Cytophagia</taxon>
        <taxon>Cytophagales</taxon>
        <taxon>Reichenbachiellaceae</taxon>
        <taxon>Ekhidna</taxon>
    </lineage>
</organism>
<evidence type="ECO:0000256" key="3">
    <source>
        <dbReference type="ARBA" id="ARBA00022679"/>
    </source>
</evidence>
<feature type="binding site" evidence="5">
    <location>
        <begin position="191"/>
        <end position="193"/>
    </location>
    <ligand>
        <name>substrate</name>
    </ligand>
</feature>
<feature type="binding site" evidence="5">
    <location>
        <position position="233"/>
    </location>
    <ligand>
        <name>substrate</name>
    </ligand>
</feature>
<feature type="binding site" evidence="5">
    <location>
        <position position="88"/>
    </location>
    <ligand>
        <name>sucrose</name>
        <dbReference type="ChEBI" id="CHEBI:17992"/>
    </ligand>
</feature>